<keyword evidence="1" id="KW-0175">Coiled coil</keyword>
<evidence type="ECO:0000256" key="1">
    <source>
        <dbReference type="SAM" id="Coils"/>
    </source>
</evidence>
<comment type="caution">
    <text evidence="3">The sequence shown here is derived from an EMBL/GenBank/DDBJ whole genome shotgun (WGS) entry which is preliminary data.</text>
</comment>
<evidence type="ECO:0000313" key="3">
    <source>
        <dbReference type="EMBL" id="MDG2949844.1"/>
    </source>
</evidence>
<sequence length="167" mass="19728">MNLLPWRLTAHRQRSRQAFRRFILVLGTSLAAYIALWQVNLRSESELNRIQAELEQMNQKLPALIAQVRRQQQHLTQKENSKPVARAQIQQTMDLLQQLPFIQGELSDFILDAEQIRLKGKAQDQREFEQIQQFLNDLPALKTELQQFLPQQNELQFEFYLSRENAS</sequence>
<keyword evidence="2" id="KW-0812">Transmembrane</keyword>
<dbReference type="Proteomes" id="UP001214976">
    <property type="component" value="Unassembled WGS sequence"/>
</dbReference>
<name>A0AAW6Q8L1_9PAST</name>
<dbReference type="EMBL" id="JARQTW010000008">
    <property type="protein sequence ID" value="MDG2949844.1"/>
    <property type="molecule type" value="Genomic_DNA"/>
</dbReference>
<accession>A0AAW6Q8L1</accession>
<dbReference type="PIRSF" id="PIRSF020785">
    <property type="entry name" value="Competence_ComB"/>
    <property type="match status" value="1"/>
</dbReference>
<dbReference type="InterPro" id="IPR016778">
    <property type="entry name" value="Competence_ComB"/>
</dbReference>
<protein>
    <submittedName>
        <fullName evidence="3">Uncharacterized protein</fullName>
    </submittedName>
</protein>
<dbReference type="AlphaFoldDB" id="A0AAW6Q8L1"/>
<keyword evidence="2" id="KW-1133">Transmembrane helix</keyword>
<organism evidence="3 4">
    <name type="scientific">Exercitatus varius</name>
    <dbReference type="NCBI Taxonomy" id="67857"/>
    <lineage>
        <taxon>Bacteria</taxon>
        <taxon>Pseudomonadati</taxon>
        <taxon>Pseudomonadota</taxon>
        <taxon>Gammaproteobacteria</taxon>
        <taxon>Pasteurellales</taxon>
        <taxon>Pasteurellaceae</taxon>
        <taxon>Exercitatus</taxon>
    </lineage>
</organism>
<feature type="transmembrane region" description="Helical" evidence="2">
    <location>
        <begin position="21"/>
        <end position="39"/>
    </location>
</feature>
<proteinExistence type="predicted"/>
<evidence type="ECO:0000256" key="2">
    <source>
        <dbReference type="SAM" id="Phobius"/>
    </source>
</evidence>
<feature type="coiled-coil region" evidence="1">
    <location>
        <begin position="40"/>
        <end position="74"/>
    </location>
</feature>
<dbReference type="RefSeq" id="WP_317476978.1">
    <property type="nucleotide sequence ID" value="NZ_JARQTQ010000002.1"/>
</dbReference>
<gene>
    <name evidence="3" type="ORF">P7M15_04820</name>
</gene>
<reference evidence="3" key="1">
    <citation type="submission" date="2023-03" db="EMBL/GenBank/DDBJ databases">
        <title>Classification of Bisgaard taxon 6 and taxon 10 as Exercitatus varius gen. nov., spec. nov.</title>
        <authorList>
            <person name="Christensen H."/>
        </authorList>
    </citation>
    <scope>NUCLEOTIDE SEQUENCE</scope>
    <source>
        <strain evidence="3">86116</strain>
    </source>
</reference>
<evidence type="ECO:0000313" key="4">
    <source>
        <dbReference type="Proteomes" id="UP001214976"/>
    </source>
</evidence>
<keyword evidence="2" id="KW-0472">Membrane</keyword>